<feature type="transmembrane region" description="Helical" evidence="5">
    <location>
        <begin position="7"/>
        <end position="25"/>
    </location>
</feature>
<feature type="transmembrane region" description="Helical" evidence="5">
    <location>
        <begin position="102"/>
        <end position="121"/>
    </location>
</feature>
<accession>A0A1G9HC24</accession>
<evidence type="ECO:0000313" key="6">
    <source>
        <dbReference type="EMBL" id="SDL10264.1"/>
    </source>
</evidence>
<dbReference type="STRING" id="1075417.SAMN05421823_104381"/>
<reference evidence="6 7" key="1">
    <citation type="submission" date="2016-10" db="EMBL/GenBank/DDBJ databases">
        <authorList>
            <person name="de Groot N.N."/>
        </authorList>
    </citation>
    <scope>NUCLEOTIDE SEQUENCE [LARGE SCALE GENOMIC DNA]</scope>
    <source>
        <strain evidence="6 7">DSM 25186</strain>
    </source>
</reference>
<evidence type="ECO:0000256" key="4">
    <source>
        <dbReference type="ARBA" id="ARBA00023136"/>
    </source>
</evidence>
<evidence type="ECO:0000256" key="3">
    <source>
        <dbReference type="ARBA" id="ARBA00022989"/>
    </source>
</evidence>
<dbReference type="EMBL" id="FNFO01000004">
    <property type="protein sequence ID" value="SDL10264.1"/>
    <property type="molecule type" value="Genomic_DNA"/>
</dbReference>
<evidence type="ECO:0000256" key="5">
    <source>
        <dbReference type="SAM" id="Phobius"/>
    </source>
</evidence>
<keyword evidence="7" id="KW-1185">Reference proteome</keyword>
<evidence type="ECO:0000256" key="1">
    <source>
        <dbReference type="ARBA" id="ARBA00004141"/>
    </source>
</evidence>
<dbReference type="RefSeq" id="WP_089682446.1">
    <property type="nucleotide sequence ID" value="NZ_FNFO01000004.1"/>
</dbReference>
<keyword evidence="4 5" id="KW-0472">Membrane</keyword>
<dbReference type="OrthoDB" id="4732370at2"/>
<protein>
    <submittedName>
        <fullName evidence="6">Thiosulfate dehydrogenase [quinone] large subunit</fullName>
    </submittedName>
</protein>
<name>A0A1G9HC24_9BACT</name>
<dbReference type="Proteomes" id="UP000198510">
    <property type="component" value="Unassembled WGS sequence"/>
</dbReference>
<proteinExistence type="predicted"/>
<evidence type="ECO:0000256" key="2">
    <source>
        <dbReference type="ARBA" id="ARBA00022692"/>
    </source>
</evidence>
<feature type="transmembrane region" description="Helical" evidence="5">
    <location>
        <begin position="78"/>
        <end position="96"/>
    </location>
</feature>
<dbReference type="GO" id="GO:0016020">
    <property type="term" value="C:membrane"/>
    <property type="evidence" value="ECO:0007669"/>
    <property type="project" value="UniProtKB-SubCell"/>
</dbReference>
<dbReference type="InterPro" id="IPR032808">
    <property type="entry name" value="DoxX"/>
</dbReference>
<gene>
    <name evidence="6" type="ORF">SAMN05421823_104381</name>
</gene>
<keyword evidence="2 5" id="KW-0812">Transmembrane</keyword>
<sequence length="137" mass="15280">MQHSALVYLLVRLPLALSMLFHGVVRMPKLAGFSQWMVGQFEGSLLPTTLVMPFSYALPFVELLIGLLLLVGLFTRPAAIAGNLVMLMLITGSALIEQWQNVAIQLFYAAYFAVLVGYEAYNRYSLDHLRSRTTRAA</sequence>
<comment type="subcellular location">
    <subcellularLocation>
        <location evidence="1">Membrane</location>
        <topology evidence="1">Multi-pass membrane protein</topology>
    </subcellularLocation>
</comment>
<organism evidence="6 7">
    <name type="scientific">Catalinimonas alkaloidigena</name>
    <dbReference type="NCBI Taxonomy" id="1075417"/>
    <lineage>
        <taxon>Bacteria</taxon>
        <taxon>Pseudomonadati</taxon>
        <taxon>Bacteroidota</taxon>
        <taxon>Cytophagia</taxon>
        <taxon>Cytophagales</taxon>
        <taxon>Catalimonadaceae</taxon>
        <taxon>Catalinimonas</taxon>
    </lineage>
</organism>
<dbReference type="AlphaFoldDB" id="A0A1G9HC24"/>
<dbReference type="Pfam" id="PF07681">
    <property type="entry name" value="DoxX"/>
    <property type="match status" value="1"/>
</dbReference>
<evidence type="ECO:0000313" key="7">
    <source>
        <dbReference type="Proteomes" id="UP000198510"/>
    </source>
</evidence>
<feature type="transmembrane region" description="Helical" evidence="5">
    <location>
        <begin position="45"/>
        <end position="71"/>
    </location>
</feature>
<keyword evidence="3 5" id="KW-1133">Transmembrane helix</keyword>